<keyword evidence="1 4" id="KW-0378">Hydrolase</keyword>
<dbReference type="PANTHER" id="PTHR43156:SF2">
    <property type="entry name" value="STAGE II SPORULATION PROTEIN E"/>
    <property type="match status" value="1"/>
</dbReference>
<reference evidence="4" key="1">
    <citation type="submission" date="2019-03" db="EMBL/GenBank/DDBJ databases">
        <authorList>
            <person name="Hao L."/>
        </authorList>
    </citation>
    <scope>NUCLEOTIDE SEQUENCE</scope>
</reference>
<proteinExistence type="predicted"/>
<keyword evidence="2" id="KW-0472">Membrane</keyword>
<organism evidence="4">
    <name type="scientific">anaerobic digester metagenome</name>
    <dbReference type="NCBI Taxonomy" id="1263854"/>
    <lineage>
        <taxon>unclassified sequences</taxon>
        <taxon>metagenomes</taxon>
        <taxon>ecological metagenomes</taxon>
    </lineage>
</organism>
<evidence type="ECO:0000256" key="1">
    <source>
        <dbReference type="ARBA" id="ARBA00022801"/>
    </source>
</evidence>
<dbReference type="InterPro" id="IPR036457">
    <property type="entry name" value="PPM-type-like_dom_sf"/>
</dbReference>
<feature type="transmembrane region" description="Helical" evidence="2">
    <location>
        <begin position="116"/>
        <end position="141"/>
    </location>
</feature>
<dbReference type="EC" id="3.1.3.16" evidence="4"/>
<gene>
    <name evidence="4" type="primary">spoIIE</name>
    <name evidence="4" type="ORF">SCFA_970003</name>
</gene>
<feature type="transmembrane region" description="Helical" evidence="2">
    <location>
        <begin position="279"/>
        <end position="300"/>
    </location>
</feature>
<dbReference type="InterPro" id="IPR052016">
    <property type="entry name" value="Bact_Sigma-Reg"/>
</dbReference>
<feature type="transmembrane region" description="Helical" evidence="2">
    <location>
        <begin position="62"/>
        <end position="80"/>
    </location>
</feature>
<feature type="transmembrane region" description="Helical" evidence="2">
    <location>
        <begin position="248"/>
        <end position="273"/>
    </location>
</feature>
<dbReference type="InterPro" id="IPR001932">
    <property type="entry name" value="PPM-type_phosphatase-like_dom"/>
</dbReference>
<keyword evidence="2" id="KW-1133">Transmembrane helix</keyword>
<feature type="transmembrane region" description="Helical" evidence="2">
    <location>
        <begin position="153"/>
        <end position="174"/>
    </location>
</feature>
<dbReference type="Pfam" id="PF19732">
    <property type="entry name" value="SpoIIE_N"/>
    <property type="match status" value="1"/>
</dbReference>
<feature type="domain" description="PPM-type phosphatase" evidence="3">
    <location>
        <begin position="622"/>
        <end position="834"/>
    </location>
</feature>
<sequence length="844" mass="91095">MTKISCLLYYNICIDGNKGWERLFEEIEIYPYHRAGNEKTKNRDTGGAKGVKKRLRRVRPGIRPILTPEALAIGFAGFFLGRAVLLGELMPFAASFIVASLRSFGRAGLLSIPGVLLGLATIIKGWPLAGSILVAAGAWLLTGVLPPVLKRPWLVLPGLVFAVTIIVKTSLAALTGSSSYTYFTILFEAVFAALLTGIMLYGLGALKRKATGKKLLTGEEIFCILLIFGGIIAGTGDLKYEMVSLKGVLSGIAILLSAFIGGAGSGAAAGAVLGVIPGLAYTVAPAVVGAYSFAGLLAGVCRGYGKAGTATGFLLGSIILSVYVTEYSSLLAVIAETGAAALIFLAVPLPFIKNLKSSLGMPVENEGEYIQEGFPFKEIFEGRIRNWARIFLELSRTFEQVSSTAGQNREEQSLQKLLNQITEKVCSGCTFYNTCWERELYKTYQGMVDLLALVETYGKISPDNFSRELKRRCSRTKELAITINCLYESYNLNRYWSRRLLESREIVSEQLKGISEVMASLPGELEYELEAGDLGPALRKKLREEGIQVEYLSVIRREDGGKEVCLSHSPCGGVMKCRDIIAPALSTLLEERLYPAVTFCTAKEGDPACRLRLSPELNFRLSLGIAGTGKNGSLVSGDSYAFFHLKGGRFALVLSDGMGSGPRAAMESGTTISLLRHLLDSGFGQDLAVKTVNSILILRSPGESFATVDLAVINLYTAQADFVKIGAVPSFIIHGGQVGQVRAEALPVGILDDIEVASLNRNLEHGDVLVMITDGLLYAQKTGEDREAWFSKVLLEVADMPPQQMAELLLKLAQTGSGGTARAPDDMTVLVARLEKQRKVRQGQ</sequence>
<dbReference type="PROSITE" id="PS51746">
    <property type="entry name" value="PPM_2"/>
    <property type="match status" value="1"/>
</dbReference>
<dbReference type="SMART" id="SM00331">
    <property type="entry name" value="PP2C_SIG"/>
    <property type="match status" value="1"/>
</dbReference>
<dbReference type="InterPro" id="IPR014221">
    <property type="entry name" value="SpoII_E"/>
</dbReference>
<feature type="transmembrane region" description="Helical" evidence="2">
    <location>
        <begin position="181"/>
        <end position="203"/>
    </location>
</feature>
<evidence type="ECO:0000313" key="4">
    <source>
        <dbReference type="EMBL" id="VFU19692.1"/>
    </source>
</evidence>
<evidence type="ECO:0000259" key="3">
    <source>
        <dbReference type="PROSITE" id="PS51746"/>
    </source>
</evidence>
<feature type="transmembrane region" description="Helical" evidence="2">
    <location>
        <begin position="307"/>
        <end position="324"/>
    </location>
</feature>
<accession>A0A485M6Z4</accession>
<dbReference type="SUPFAM" id="SSF81606">
    <property type="entry name" value="PP2C-like"/>
    <property type="match status" value="1"/>
</dbReference>
<name>A0A485M6Z4_9ZZZZ</name>
<feature type="transmembrane region" description="Helical" evidence="2">
    <location>
        <begin position="215"/>
        <end position="236"/>
    </location>
</feature>
<dbReference type="AlphaFoldDB" id="A0A485M6Z4"/>
<dbReference type="NCBIfam" id="TIGR02865">
    <property type="entry name" value="spore_II_E"/>
    <property type="match status" value="1"/>
</dbReference>
<dbReference type="EMBL" id="CAADRN010000402">
    <property type="protein sequence ID" value="VFU19692.1"/>
    <property type="molecule type" value="Genomic_DNA"/>
</dbReference>
<dbReference type="InterPro" id="IPR045768">
    <property type="entry name" value="SpoIIE_N"/>
</dbReference>
<dbReference type="GO" id="GO:0004722">
    <property type="term" value="F:protein serine/threonine phosphatase activity"/>
    <property type="evidence" value="ECO:0007669"/>
    <property type="project" value="UniProtKB-EC"/>
</dbReference>
<protein>
    <submittedName>
        <fullName evidence="4">Stage II sporulation protein E</fullName>
        <ecNumber evidence="4">3.1.3.16</ecNumber>
    </submittedName>
</protein>
<evidence type="ECO:0000256" key="2">
    <source>
        <dbReference type="SAM" id="Phobius"/>
    </source>
</evidence>
<dbReference type="Gene3D" id="3.60.40.10">
    <property type="entry name" value="PPM-type phosphatase domain"/>
    <property type="match status" value="1"/>
</dbReference>
<dbReference type="PANTHER" id="PTHR43156">
    <property type="entry name" value="STAGE II SPORULATION PROTEIN E-RELATED"/>
    <property type="match status" value="1"/>
</dbReference>
<dbReference type="Pfam" id="PF07228">
    <property type="entry name" value="SpoIIE"/>
    <property type="match status" value="1"/>
</dbReference>
<keyword evidence="2" id="KW-0812">Transmembrane</keyword>